<dbReference type="FunFam" id="3.50.50.60:FF:000159">
    <property type="entry name" value="Dimethylaniline monooxygenase [N-oxide-forming]"/>
    <property type="match status" value="1"/>
</dbReference>
<evidence type="ECO:0000313" key="35">
    <source>
        <dbReference type="EMBL" id="CAD5120537.1"/>
    </source>
</evidence>
<evidence type="ECO:0000256" key="2">
    <source>
        <dbReference type="ARBA" id="ARBA00004389"/>
    </source>
</evidence>
<evidence type="ECO:0000256" key="13">
    <source>
        <dbReference type="ARBA" id="ARBA00022989"/>
    </source>
</evidence>
<accession>A0A7I8VXU3</accession>
<dbReference type="GO" id="GO:0005789">
    <property type="term" value="C:endoplasmic reticulum membrane"/>
    <property type="evidence" value="ECO:0007669"/>
    <property type="project" value="UniProtKB-SubCell"/>
</dbReference>
<evidence type="ECO:0000256" key="19">
    <source>
        <dbReference type="ARBA" id="ARBA00045957"/>
    </source>
</evidence>
<dbReference type="Gene3D" id="3.50.50.60">
    <property type="entry name" value="FAD/NAD(P)-binding domain"/>
    <property type="match status" value="2"/>
</dbReference>
<dbReference type="Pfam" id="PF00743">
    <property type="entry name" value="FMO-like"/>
    <property type="match status" value="1"/>
</dbReference>
<keyword evidence="12 33" id="KW-0521">NADP</keyword>
<keyword evidence="13" id="KW-1133">Transmembrane helix</keyword>
<keyword evidence="8" id="KW-0812">Transmembrane</keyword>
<evidence type="ECO:0000256" key="32">
    <source>
        <dbReference type="ARBA" id="ARBA00049475"/>
    </source>
</evidence>
<dbReference type="GO" id="GO:0034899">
    <property type="term" value="F:trimethylamine monooxygenase activity"/>
    <property type="evidence" value="ECO:0007669"/>
    <property type="project" value="UniProtKB-EC"/>
</dbReference>
<comment type="cofactor">
    <cofactor evidence="1 33 34">
        <name>FAD</name>
        <dbReference type="ChEBI" id="CHEBI:57692"/>
    </cofactor>
</comment>
<dbReference type="PRINTS" id="PR01125">
    <property type="entry name" value="FMOXYGENASE5"/>
</dbReference>
<evidence type="ECO:0000256" key="9">
    <source>
        <dbReference type="ARBA" id="ARBA00022824"/>
    </source>
</evidence>
<evidence type="ECO:0000256" key="28">
    <source>
        <dbReference type="ARBA" id="ARBA00048459"/>
    </source>
</evidence>
<reference evidence="35 36" key="1">
    <citation type="submission" date="2020-08" db="EMBL/GenBank/DDBJ databases">
        <authorList>
            <person name="Hejnol A."/>
        </authorList>
    </citation>
    <scope>NUCLEOTIDE SEQUENCE [LARGE SCALE GENOMIC DNA]</scope>
</reference>
<evidence type="ECO:0000256" key="20">
    <source>
        <dbReference type="ARBA" id="ARBA00047338"/>
    </source>
</evidence>
<evidence type="ECO:0000256" key="30">
    <source>
        <dbReference type="ARBA" id="ARBA00048990"/>
    </source>
</evidence>
<evidence type="ECO:0000256" key="22">
    <source>
        <dbReference type="ARBA" id="ARBA00047574"/>
    </source>
</evidence>
<evidence type="ECO:0000256" key="26">
    <source>
        <dbReference type="ARBA" id="ARBA00048041"/>
    </source>
</evidence>
<evidence type="ECO:0000256" key="27">
    <source>
        <dbReference type="ARBA" id="ARBA00048088"/>
    </source>
</evidence>
<proteinExistence type="inferred from homology"/>
<keyword evidence="16" id="KW-0443">Lipid metabolism</keyword>
<dbReference type="InterPro" id="IPR000960">
    <property type="entry name" value="Flavin_mOase"/>
</dbReference>
<evidence type="ECO:0000256" key="15">
    <source>
        <dbReference type="ARBA" id="ARBA00023033"/>
    </source>
</evidence>
<evidence type="ECO:0000256" key="29">
    <source>
        <dbReference type="ARBA" id="ARBA00048989"/>
    </source>
</evidence>
<evidence type="ECO:0000256" key="4">
    <source>
        <dbReference type="ARBA" id="ARBA00009183"/>
    </source>
</evidence>
<evidence type="ECO:0000256" key="8">
    <source>
        <dbReference type="ARBA" id="ARBA00022692"/>
    </source>
</evidence>
<keyword evidence="36" id="KW-1185">Reference proteome</keyword>
<keyword evidence="14 33" id="KW-0560">Oxidoreductase</keyword>
<keyword evidence="17 33" id="KW-0472">Membrane</keyword>
<comment type="catalytic activity">
    <reaction evidence="24">
        <text>NADPH + O2 + H(+) = H2O2 + NADP(+)</text>
        <dbReference type="Rhea" id="RHEA:11260"/>
        <dbReference type="ChEBI" id="CHEBI:15378"/>
        <dbReference type="ChEBI" id="CHEBI:15379"/>
        <dbReference type="ChEBI" id="CHEBI:16240"/>
        <dbReference type="ChEBI" id="CHEBI:57783"/>
        <dbReference type="ChEBI" id="CHEBI:58349"/>
        <dbReference type="EC" id="1.6.3.1"/>
    </reaction>
    <physiologicalReaction direction="left-to-right" evidence="24">
        <dbReference type="Rhea" id="RHEA:11261"/>
    </physiologicalReaction>
</comment>
<dbReference type="PANTHER" id="PTHR23023">
    <property type="entry name" value="DIMETHYLANILINE MONOOXYGENASE"/>
    <property type="match status" value="1"/>
</dbReference>
<comment type="catalytic activity">
    <reaction evidence="27">
        <text>trimethylamine + NADPH + O2 = trimethylamine N-oxide + NADP(+) + H2O</text>
        <dbReference type="Rhea" id="RHEA:31979"/>
        <dbReference type="ChEBI" id="CHEBI:15377"/>
        <dbReference type="ChEBI" id="CHEBI:15379"/>
        <dbReference type="ChEBI" id="CHEBI:15724"/>
        <dbReference type="ChEBI" id="CHEBI:57783"/>
        <dbReference type="ChEBI" id="CHEBI:58349"/>
        <dbReference type="ChEBI" id="CHEBI:58389"/>
        <dbReference type="EC" id="1.14.13.148"/>
    </reaction>
    <physiologicalReaction direction="left-to-right" evidence="27">
        <dbReference type="Rhea" id="RHEA:31980"/>
    </physiologicalReaction>
</comment>
<dbReference type="PRINTS" id="PR00370">
    <property type="entry name" value="FMOXYGENASE"/>
</dbReference>
<comment type="function">
    <text evidence="19">Broad spectrum monooxygenase that catalyzes the oxygenation of a wide variety of nitrogen- and sulfur-containing compounds including xenobiotics. Catalyzes the S-oxygenation of hypotaurine to produce taurine, an organic osmolyte involved in cell volume regulation as well as a variety of cytoprotective and developmental processes. In vitro, catalyzes the N-oxygenation of trimethylamine (TMA) to produce trimethylamine N-oxide (TMAO) and could therefore participate to the detoxification of this compound that is generated by the action of gut microbiota from dietary precursors such as choline, choline containing compounds, betaine or L-carnitine.</text>
</comment>
<comment type="similarity">
    <text evidence="4 33 34">Belongs to the FMO family.</text>
</comment>
<comment type="catalytic activity">
    <reaction evidence="30">
        <text>heptan-4-one + NADPH + O2 + H(+) = propyl butanoate + NADP(+) + H2O</text>
        <dbReference type="Rhea" id="RHEA:54852"/>
        <dbReference type="ChEBI" id="CHEBI:15377"/>
        <dbReference type="ChEBI" id="CHEBI:15378"/>
        <dbReference type="ChEBI" id="CHEBI:15379"/>
        <dbReference type="ChEBI" id="CHEBI:57783"/>
        <dbReference type="ChEBI" id="CHEBI:58349"/>
        <dbReference type="ChEBI" id="CHEBI:89484"/>
        <dbReference type="ChEBI" id="CHEBI:89719"/>
    </reaction>
    <physiologicalReaction direction="left-to-right" evidence="30">
        <dbReference type="Rhea" id="RHEA:54853"/>
    </physiologicalReaction>
</comment>
<comment type="subcellular location">
    <subcellularLocation>
        <location evidence="2">Endoplasmic reticulum membrane</location>
        <topology evidence="2">Single-pass membrane protein</topology>
    </subcellularLocation>
    <subcellularLocation>
        <location evidence="3">Microsome membrane</location>
    </subcellularLocation>
</comment>
<comment type="catalytic activity">
    <reaction evidence="22">
        <text>heptan-2-one + NADPH + O2 + H(+) = pentyl acetate + NADP(+) + H2O</text>
        <dbReference type="Rhea" id="RHEA:54836"/>
        <dbReference type="ChEBI" id="CHEBI:5672"/>
        <dbReference type="ChEBI" id="CHEBI:15377"/>
        <dbReference type="ChEBI" id="CHEBI:15378"/>
        <dbReference type="ChEBI" id="CHEBI:15379"/>
        <dbReference type="ChEBI" id="CHEBI:57783"/>
        <dbReference type="ChEBI" id="CHEBI:58349"/>
        <dbReference type="ChEBI" id="CHEBI:87362"/>
    </reaction>
    <physiologicalReaction direction="left-to-right" evidence="22">
        <dbReference type="Rhea" id="RHEA:54837"/>
    </physiologicalReaction>
</comment>
<comment type="caution">
    <text evidence="35">The sequence shown here is derived from an EMBL/GenBank/DDBJ whole genome shotgun (WGS) entry which is preliminary data.</text>
</comment>
<evidence type="ECO:0000256" key="11">
    <source>
        <dbReference type="ARBA" id="ARBA00022848"/>
    </source>
</evidence>
<evidence type="ECO:0000256" key="24">
    <source>
        <dbReference type="ARBA" id="ARBA00047864"/>
    </source>
</evidence>
<evidence type="ECO:0000256" key="5">
    <source>
        <dbReference type="ARBA" id="ARBA00022481"/>
    </source>
</evidence>
<evidence type="ECO:0000256" key="21">
    <source>
        <dbReference type="ARBA" id="ARBA00047426"/>
    </source>
</evidence>
<evidence type="ECO:0000256" key="31">
    <source>
        <dbReference type="ARBA" id="ARBA00049443"/>
    </source>
</evidence>
<dbReference type="OrthoDB" id="66881at2759"/>
<evidence type="ECO:0000313" key="36">
    <source>
        <dbReference type="Proteomes" id="UP000549394"/>
    </source>
</evidence>
<comment type="catalytic activity">
    <reaction evidence="32">
        <text>octan-3-one + NADPH + O2 + H(+) = pentyl propanoate + NADP(+) + H2O</text>
        <dbReference type="Rhea" id="RHEA:54840"/>
        <dbReference type="ChEBI" id="CHEBI:15377"/>
        <dbReference type="ChEBI" id="CHEBI:15378"/>
        <dbReference type="ChEBI" id="CHEBI:15379"/>
        <dbReference type="ChEBI" id="CHEBI:57783"/>
        <dbReference type="ChEBI" id="CHEBI:58349"/>
        <dbReference type="ChEBI" id="CHEBI:80946"/>
        <dbReference type="ChEBI" id="CHEBI:87373"/>
    </reaction>
    <physiologicalReaction direction="left-to-right" evidence="32">
        <dbReference type="Rhea" id="RHEA:54841"/>
    </physiologicalReaction>
</comment>
<dbReference type="GO" id="GO:0016174">
    <property type="term" value="F:NAD(P)H oxidase H2O2-forming activity"/>
    <property type="evidence" value="ECO:0007669"/>
    <property type="project" value="UniProtKB-EC"/>
</dbReference>
<evidence type="ECO:0000256" key="3">
    <source>
        <dbReference type="ARBA" id="ARBA00004524"/>
    </source>
</evidence>
<evidence type="ECO:0000256" key="33">
    <source>
        <dbReference type="PIRNR" id="PIRNR000332"/>
    </source>
</evidence>
<keyword evidence="7 33" id="KW-0285">Flavoprotein</keyword>
<dbReference type="PIRSF" id="PIRSF000332">
    <property type="entry name" value="FMO"/>
    <property type="match status" value="1"/>
</dbReference>
<dbReference type="GO" id="GO:0006629">
    <property type="term" value="P:lipid metabolic process"/>
    <property type="evidence" value="ECO:0007669"/>
    <property type="project" value="UniProtKB-KW"/>
</dbReference>
<dbReference type="SUPFAM" id="SSF51905">
    <property type="entry name" value="FAD/NAD(P)-binding domain"/>
    <property type="match status" value="2"/>
</dbReference>
<dbReference type="InterPro" id="IPR036188">
    <property type="entry name" value="FAD/NAD-bd_sf"/>
</dbReference>
<gene>
    <name evidence="35" type="ORF">DGYR_LOCUS8625</name>
</gene>
<evidence type="ECO:0000256" key="23">
    <source>
        <dbReference type="ARBA" id="ARBA00047855"/>
    </source>
</evidence>
<comment type="catalytic activity">
    <reaction evidence="29">
        <text>(2E)-geranial + NADPH + O2 + H(+) = (1E)-2,6-dimethylhepta-1,5-dien-1-yl formate + NADP(+) + H2O</text>
        <dbReference type="Rhea" id="RHEA:54860"/>
        <dbReference type="ChEBI" id="CHEBI:15377"/>
        <dbReference type="ChEBI" id="CHEBI:15378"/>
        <dbReference type="ChEBI" id="CHEBI:15379"/>
        <dbReference type="ChEBI" id="CHEBI:16980"/>
        <dbReference type="ChEBI" id="CHEBI:57783"/>
        <dbReference type="ChEBI" id="CHEBI:58349"/>
        <dbReference type="ChEBI" id="CHEBI:138375"/>
    </reaction>
    <physiologicalReaction direction="left-to-right" evidence="29">
        <dbReference type="Rhea" id="RHEA:54861"/>
    </physiologicalReaction>
</comment>
<organism evidence="35 36">
    <name type="scientific">Dimorphilus gyrociliatus</name>
    <dbReference type="NCBI Taxonomy" id="2664684"/>
    <lineage>
        <taxon>Eukaryota</taxon>
        <taxon>Metazoa</taxon>
        <taxon>Spiralia</taxon>
        <taxon>Lophotrochozoa</taxon>
        <taxon>Annelida</taxon>
        <taxon>Polychaeta</taxon>
        <taxon>Polychaeta incertae sedis</taxon>
        <taxon>Dinophilidae</taxon>
        <taxon>Dimorphilus</taxon>
    </lineage>
</organism>
<dbReference type="GO" id="GO:0050660">
    <property type="term" value="F:flavin adenine dinucleotide binding"/>
    <property type="evidence" value="ECO:0007669"/>
    <property type="project" value="InterPro"/>
</dbReference>
<keyword evidence="9 33" id="KW-0256">Endoplasmic reticulum</keyword>
<evidence type="ECO:0000256" key="25">
    <source>
        <dbReference type="ARBA" id="ARBA00047977"/>
    </source>
</evidence>
<comment type="catalytic activity">
    <reaction evidence="26">
        <text>hypotaurine + NADPH + O2 + H(+) = taurine + NADP(+) + H2O</text>
        <dbReference type="Rhea" id="RHEA:69819"/>
        <dbReference type="ChEBI" id="CHEBI:15377"/>
        <dbReference type="ChEBI" id="CHEBI:15378"/>
        <dbReference type="ChEBI" id="CHEBI:15379"/>
        <dbReference type="ChEBI" id="CHEBI:57783"/>
        <dbReference type="ChEBI" id="CHEBI:57853"/>
        <dbReference type="ChEBI" id="CHEBI:58349"/>
        <dbReference type="ChEBI" id="CHEBI:507393"/>
        <dbReference type="EC" id="1.14.13.8"/>
    </reaction>
    <physiologicalReaction direction="left-to-right" evidence="26">
        <dbReference type="Rhea" id="RHEA:69820"/>
    </physiologicalReaction>
</comment>
<evidence type="ECO:0000256" key="12">
    <source>
        <dbReference type="ARBA" id="ARBA00022857"/>
    </source>
</evidence>
<comment type="catalytic activity">
    <reaction evidence="20">
        <text>hypotaurine + NADH + O2 + H(+) = taurine + NAD(+) + H2O</text>
        <dbReference type="Rhea" id="RHEA:74111"/>
        <dbReference type="ChEBI" id="CHEBI:15377"/>
        <dbReference type="ChEBI" id="CHEBI:15378"/>
        <dbReference type="ChEBI" id="CHEBI:15379"/>
        <dbReference type="ChEBI" id="CHEBI:57540"/>
        <dbReference type="ChEBI" id="CHEBI:57853"/>
        <dbReference type="ChEBI" id="CHEBI:57945"/>
        <dbReference type="ChEBI" id="CHEBI:507393"/>
        <dbReference type="EC" id="1.14.13.8"/>
    </reaction>
    <physiologicalReaction direction="left-to-right" evidence="20">
        <dbReference type="Rhea" id="RHEA:74112"/>
    </physiologicalReaction>
</comment>
<comment type="catalytic activity">
    <reaction evidence="21">
        <text>hexan-3-one + NADPH + O2 + H(+) = propyl propanoate + NADP(+) + H2O</text>
        <dbReference type="Rhea" id="RHEA:54848"/>
        <dbReference type="ChEBI" id="CHEBI:15377"/>
        <dbReference type="ChEBI" id="CHEBI:15378"/>
        <dbReference type="ChEBI" id="CHEBI:15379"/>
        <dbReference type="ChEBI" id="CHEBI:57783"/>
        <dbReference type="ChEBI" id="CHEBI:58349"/>
        <dbReference type="ChEBI" id="CHEBI:89828"/>
        <dbReference type="ChEBI" id="CHEBI:89891"/>
    </reaction>
    <physiologicalReaction direction="left-to-right" evidence="21">
        <dbReference type="Rhea" id="RHEA:54849"/>
    </physiologicalReaction>
</comment>
<comment type="catalytic activity">
    <reaction evidence="28">
        <text>octan-3-one + NADPH + O2 + H(+) = ethyl hexanoate + NADP(+) + H2O</text>
        <dbReference type="Rhea" id="RHEA:54856"/>
        <dbReference type="ChEBI" id="CHEBI:15377"/>
        <dbReference type="ChEBI" id="CHEBI:15378"/>
        <dbReference type="ChEBI" id="CHEBI:15379"/>
        <dbReference type="ChEBI" id="CHEBI:57783"/>
        <dbReference type="ChEBI" id="CHEBI:58349"/>
        <dbReference type="ChEBI" id="CHEBI:80946"/>
        <dbReference type="ChEBI" id="CHEBI:86055"/>
    </reaction>
    <physiologicalReaction direction="left-to-right" evidence="28">
        <dbReference type="Rhea" id="RHEA:54857"/>
    </physiologicalReaction>
</comment>
<evidence type="ECO:0000256" key="6">
    <source>
        <dbReference type="ARBA" id="ARBA00022553"/>
    </source>
</evidence>
<dbReference type="GO" id="GO:0050661">
    <property type="term" value="F:NADP binding"/>
    <property type="evidence" value="ECO:0007669"/>
    <property type="project" value="InterPro"/>
</dbReference>
<keyword evidence="5" id="KW-0488">Methylation</keyword>
<comment type="catalytic activity">
    <reaction evidence="23">
        <text>sulcatone + NADPH + O2 + H(+) = 4-methylpent-3-en-1-yl acetate + NADP(+) + H2O</text>
        <dbReference type="Rhea" id="RHEA:54864"/>
        <dbReference type="ChEBI" id="CHEBI:15377"/>
        <dbReference type="ChEBI" id="CHEBI:15378"/>
        <dbReference type="ChEBI" id="CHEBI:15379"/>
        <dbReference type="ChEBI" id="CHEBI:16310"/>
        <dbReference type="ChEBI" id="CHEBI:57783"/>
        <dbReference type="ChEBI" id="CHEBI:58349"/>
        <dbReference type="ChEBI" id="CHEBI:138373"/>
    </reaction>
    <physiologicalReaction direction="left-to-right" evidence="23">
        <dbReference type="Rhea" id="RHEA:54865"/>
    </physiologicalReaction>
</comment>
<keyword evidence="15 33" id="KW-0503">Monooxygenase</keyword>
<dbReference type="EMBL" id="CAJFCJ010000012">
    <property type="protein sequence ID" value="CAD5120537.1"/>
    <property type="molecule type" value="Genomic_DNA"/>
</dbReference>
<sequence>MPSKRVCIIGAGAAGLTGIKACLEEDLEPVCFERTNSIGGLWNYSEKEVEDGQGCVMKSTVINTSKEMMCYSDYPIPGDFPNYMHNTKLMEYFHMYANHFDLKKHIKFHHEILSVKKSKSFEKDGKWNVKVKNLQADSETELIFDAVLLCTGHHAKRFSPKFKGQEKFKGKILHSHQYKHPRGYEDSKVVIVGIGNSGGDIAVELGRISKQVYLSTRRGTWVLNRVGTNGIPGDIEVTRRVFAQIQKYAPASMMNNIAENIVEKRLNHEAYGLRPKHRLFQQHPMVNDDLANRLICGSVIIKPDIEEIQENGLKFEDGTVVEADVIIMATGYTFGFPFLENGVINVENNKVNLFKYAFPPDLSHPTIAVIGCIQPLGAINPIAELQTRWAARVFNGSTKLPSKAAMWENIREKQAAMAKRYFNSQRHTIQVDWIPFMDEVAEQFGCKPNLKSLFLTDPYLAMNVFFGPCSPYQFRLFGPGKWKGARNAILTQMDRVKQATKTRKCHTESSNSLFLKLIILVVDMPCGIIVQKVLSHLKRDVVTQQVNFYIGSQNK</sequence>
<evidence type="ECO:0000256" key="16">
    <source>
        <dbReference type="ARBA" id="ARBA00023098"/>
    </source>
</evidence>
<keyword evidence="10 33" id="KW-0274">FAD</keyword>
<evidence type="ECO:0000256" key="7">
    <source>
        <dbReference type="ARBA" id="ARBA00022630"/>
    </source>
</evidence>
<keyword evidence="6" id="KW-0597">Phosphoprotein</keyword>
<comment type="function">
    <text evidence="18">Acts as a Baeyer-Villiger monooxygenase on a broad range of substrates. Catalyzes the insertion of an oxygen atom into a carbon-carbon bond adjacent to a carbonyl, which converts ketones to esters. Active on diverse carbonyl compounds, whereas soft nucleophiles are mostly non- or poorly reactive. In contrast with other forms of FMO it is non- or poorly active on 'classical' substrates such as drugs, pesticides, and dietary components containing soft nucleophilic heteroatoms. Able to oxidize drug molecules bearing a carbonyl group on an aliphatic chain, such as nabumetone and pentoxifylline. Also, in the absence of substrates, shows slow but yet significant NADPH oxidase activity. Acts as a positive modulator of cholesterol biosynthesis as well as glucose homeostasis, promoting metabolic aging via pleiotropic effects.</text>
</comment>
<evidence type="ECO:0000256" key="34">
    <source>
        <dbReference type="RuleBase" id="RU361177"/>
    </source>
</evidence>
<evidence type="ECO:0000256" key="10">
    <source>
        <dbReference type="ARBA" id="ARBA00022827"/>
    </source>
</evidence>
<comment type="catalytic activity">
    <reaction evidence="25">
        <text>hexan-3-one + NADPH + O2 + H(+) = ethyl butanoate + NADP(+) + H2O</text>
        <dbReference type="Rhea" id="RHEA:54844"/>
        <dbReference type="ChEBI" id="CHEBI:15377"/>
        <dbReference type="ChEBI" id="CHEBI:15378"/>
        <dbReference type="ChEBI" id="CHEBI:15379"/>
        <dbReference type="ChEBI" id="CHEBI:57783"/>
        <dbReference type="ChEBI" id="CHEBI:58349"/>
        <dbReference type="ChEBI" id="CHEBI:88764"/>
        <dbReference type="ChEBI" id="CHEBI:89891"/>
    </reaction>
    <physiologicalReaction direction="left-to-right" evidence="25">
        <dbReference type="Rhea" id="RHEA:54845"/>
    </physiologicalReaction>
</comment>
<evidence type="ECO:0000256" key="14">
    <source>
        <dbReference type="ARBA" id="ARBA00023002"/>
    </source>
</evidence>
<dbReference type="InterPro" id="IPR050346">
    <property type="entry name" value="FMO-like"/>
</dbReference>
<dbReference type="InterPro" id="IPR020946">
    <property type="entry name" value="Flavin_mOase-like"/>
</dbReference>
<name>A0A7I8VXU3_9ANNE</name>
<dbReference type="Proteomes" id="UP000549394">
    <property type="component" value="Unassembled WGS sequence"/>
</dbReference>
<protein>
    <recommendedName>
        <fullName evidence="34">Flavin-containing monooxygenase</fullName>
        <ecNumber evidence="34">1.-.-.-</ecNumber>
    </recommendedName>
</protein>
<keyword evidence="11" id="KW-0492">Microsome</keyword>
<evidence type="ECO:0000256" key="17">
    <source>
        <dbReference type="ARBA" id="ARBA00023136"/>
    </source>
</evidence>
<dbReference type="InterPro" id="IPR002257">
    <property type="entry name" value="Flavin_mOase_5"/>
</dbReference>
<evidence type="ECO:0000256" key="1">
    <source>
        <dbReference type="ARBA" id="ARBA00001974"/>
    </source>
</evidence>
<evidence type="ECO:0000256" key="18">
    <source>
        <dbReference type="ARBA" id="ARBA00045722"/>
    </source>
</evidence>
<dbReference type="GO" id="GO:0004499">
    <property type="term" value="F:N,N-dimethylaniline monooxygenase activity"/>
    <property type="evidence" value="ECO:0007669"/>
    <property type="project" value="UniProtKB-UniRule"/>
</dbReference>
<dbReference type="EC" id="1.-.-.-" evidence="34"/>
<comment type="catalytic activity">
    <reaction evidence="31">
        <text>N,N-dimethylaniline + NADPH + O2 + H(+) = N,N-dimethylaniline N-oxide + NADP(+) + H2O</text>
        <dbReference type="Rhea" id="RHEA:24468"/>
        <dbReference type="ChEBI" id="CHEBI:15377"/>
        <dbReference type="ChEBI" id="CHEBI:15378"/>
        <dbReference type="ChEBI" id="CHEBI:15379"/>
        <dbReference type="ChEBI" id="CHEBI:16269"/>
        <dbReference type="ChEBI" id="CHEBI:17735"/>
        <dbReference type="ChEBI" id="CHEBI:57783"/>
        <dbReference type="ChEBI" id="CHEBI:58349"/>
        <dbReference type="EC" id="1.14.13.8"/>
    </reaction>
    <physiologicalReaction direction="left-to-right" evidence="31">
        <dbReference type="Rhea" id="RHEA:24469"/>
    </physiologicalReaction>
</comment>
<dbReference type="AlphaFoldDB" id="A0A7I8VXU3"/>